<dbReference type="InterPro" id="IPR027304">
    <property type="entry name" value="Trigger_fact/SurA_dom_sf"/>
</dbReference>
<dbReference type="InterPro" id="IPR036611">
    <property type="entry name" value="Trigger_fac_ribosome-bd_sf"/>
</dbReference>
<dbReference type="GO" id="GO:0015031">
    <property type="term" value="P:protein transport"/>
    <property type="evidence" value="ECO:0007669"/>
    <property type="project" value="InterPro"/>
</dbReference>
<dbReference type="SUPFAM" id="SSF102735">
    <property type="entry name" value="Trigger factor ribosome-binding domain"/>
    <property type="match status" value="1"/>
</dbReference>
<dbReference type="InterPro" id="IPR046357">
    <property type="entry name" value="PPIase_dom_sf"/>
</dbReference>
<dbReference type="AlphaFoldDB" id="A0A2S5R718"/>
<reference evidence="2 3" key="1">
    <citation type="submission" date="2017-11" db="EMBL/GenBank/DDBJ databases">
        <title>Comparative genomic analysis of Holospora spp., intranuclear symbionts of paramecia.</title>
        <authorList>
            <person name="Garushyants S.K."/>
            <person name="Beliavskaya A."/>
            <person name="Malko D.B."/>
            <person name="Logacheva M.D."/>
            <person name="Rautian M.S."/>
            <person name="Gelfand M.S."/>
        </authorList>
    </citation>
    <scope>NUCLEOTIDE SEQUENCE [LARGE SCALE GENOMIC DNA]</scope>
    <source>
        <strain evidence="3">02AZ16</strain>
    </source>
</reference>
<keyword evidence="3" id="KW-1185">Reference proteome</keyword>
<feature type="domain" description="Trigger factor ribosome-binding bacterial" evidence="1">
    <location>
        <begin position="6"/>
        <end position="139"/>
    </location>
</feature>
<sequence>MLQQKIQEVHSITLSGVSIQEALDREVRKRAAKQKVPGFRLGMVPLNIVFDMHENEIVSSVLNQVLIEKVREIPEHKGSSKYFVQFPDPIHVKLGVTSDLPVEITFVYPSQFPDTEWSDVLLPVLDEDISEDELRTFVERYLQQFMRCEPLETPRASQWGDMLFVRMNFKDNQEERSVVSKIPLVEGEHPEYAIEEFIGIEPGYMISQRVKIPHFLSTVPSSKALAGKRVNFSLLVEDVQRTVACALDDKSAQYTANCDLKELLERAKLFLKKRIQALSYQIQKEYLEVKIFQMHEIPVSDILIKDYARDLQRQYEANEAFNSLIPEDHRQDWYQEIARCVLLKKMFIKDYALKNPESCTPTSGEILEILDAYRRKVNASNESVLRQYLEDSSFNELIQDIIISDKVMENIVKKCGRQPPVKILPSVWKDSSFVQQKYAELSEKLTQDLSVSAYIQEIPLSNVQFLPHPNHQNSDLEIGIDRPLEETEGMLSVQGNSCTEVILEQKISFQEEGDPSIKITESEKKEGNVIV</sequence>
<dbReference type="Pfam" id="PF05697">
    <property type="entry name" value="Trigger_N"/>
    <property type="match status" value="1"/>
</dbReference>
<dbReference type="EMBL" id="PHHC01000139">
    <property type="protein sequence ID" value="PPE03100.1"/>
    <property type="molecule type" value="Genomic_DNA"/>
</dbReference>
<proteinExistence type="predicted"/>
<evidence type="ECO:0000313" key="2">
    <source>
        <dbReference type="EMBL" id="PPE03100.1"/>
    </source>
</evidence>
<accession>A0A2S5R718</accession>
<evidence type="ECO:0000313" key="3">
    <source>
        <dbReference type="Proteomes" id="UP000239425"/>
    </source>
</evidence>
<dbReference type="Gene3D" id="3.30.70.1050">
    <property type="entry name" value="Trigger factor ribosome-binding domain"/>
    <property type="match status" value="1"/>
</dbReference>
<name>A0A2S5R718_9PROT</name>
<comment type="caution">
    <text evidence="2">The sequence shown here is derived from an EMBL/GenBank/DDBJ whole genome shotgun (WGS) entry which is preliminary data.</text>
</comment>
<dbReference type="GO" id="GO:0006457">
    <property type="term" value="P:protein folding"/>
    <property type="evidence" value="ECO:0007669"/>
    <property type="project" value="InterPro"/>
</dbReference>
<dbReference type="GO" id="GO:0003755">
    <property type="term" value="F:peptidyl-prolyl cis-trans isomerase activity"/>
    <property type="evidence" value="ECO:0007669"/>
    <property type="project" value="InterPro"/>
</dbReference>
<dbReference type="InterPro" id="IPR037041">
    <property type="entry name" value="Trigger_fac_C_sf"/>
</dbReference>
<dbReference type="Proteomes" id="UP000239425">
    <property type="component" value="Unassembled WGS sequence"/>
</dbReference>
<dbReference type="OrthoDB" id="9767721at2"/>
<dbReference type="SUPFAM" id="SSF109998">
    <property type="entry name" value="Triger factor/SurA peptide-binding domain-like"/>
    <property type="match status" value="1"/>
</dbReference>
<dbReference type="InterPro" id="IPR008881">
    <property type="entry name" value="Trigger_fac_ribosome-bd_bac"/>
</dbReference>
<dbReference type="RefSeq" id="WP_104207368.1">
    <property type="nucleotide sequence ID" value="NZ_PHHC01000139.1"/>
</dbReference>
<organism evidence="2 3">
    <name type="scientific">Holospora curviuscula</name>
    <dbReference type="NCBI Taxonomy" id="1082868"/>
    <lineage>
        <taxon>Bacteria</taxon>
        <taxon>Pseudomonadati</taxon>
        <taxon>Pseudomonadota</taxon>
        <taxon>Alphaproteobacteria</taxon>
        <taxon>Holosporales</taxon>
        <taxon>Holosporaceae</taxon>
        <taxon>Holospora</taxon>
    </lineage>
</organism>
<evidence type="ECO:0000259" key="1">
    <source>
        <dbReference type="Pfam" id="PF05697"/>
    </source>
</evidence>
<dbReference type="Gene3D" id="1.10.3120.10">
    <property type="entry name" value="Trigger factor, C-terminal domain"/>
    <property type="match status" value="1"/>
</dbReference>
<gene>
    <name evidence="2" type="ORF">HCUR_01463</name>
</gene>
<protein>
    <submittedName>
        <fullName evidence="2">Trigger factor</fullName>
    </submittedName>
</protein>
<dbReference type="Gene3D" id="3.10.50.40">
    <property type="match status" value="1"/>
</dbReference>